<evidence type="ECO:0000313" key="2">
    <source>
        <dbReference type="Proteomes" id="UP000232101"/>
    </source>
</evidence>
<dbReference type="Proteomes" id="UP000232101">
    <property type="component" value="Unassembled WGS sequence"/>
</dbReference>
<dbReference type="AlphaFoldDB" id="A0A2M9QA10"/>
<sequence length="130" mass="14222">MAPTLFMNSSVYSAMSIALSALLFTIALAYALSPITSIQKEFEISPGTVDTVYSVQPKIPEEVLFSGAEVISSIYKLNLDGITVKVNGTTFSTPKDVKDKLSYISKYAKYSQSITYDTKGKVSYITYTSK</sequence>
<reference evidence="1 2" key="1">
    <citation type="submission" date="2017-11" db="EMBL/GenBank/DDBJ databases">
        <title>Bacterial isolate from king chilli rhizosphere.</title>
        <authorList>
            <person name="Takhelmayum P."/>
            <person name="Sarangthem I."/>
        </authorList>
    </citation>
    <scope>NUCLEOTIDE SEQUENCE [LARGE SCALE GENOMIC DNA]</scope>
    <source>
        <strain evidence="2">t26</strain>
    </source>
</reference>
<protein>
    <submittedName>
        <fullName evidence="1">Uncharacterized protein</fullName>
    </submittedName>
</protein>
<name>A0A2M9QA10_9BACI</name>
<organism evidence="1 2">
    <name type="scientific">Lysinibacillus xylanilyticus</name>
    <dbReference type="NCBI Taxonomy" id="582475"/>
    <lineage>
        <taxon>Bacteria</taxon>
        <taxon>Bacillati</taxon>
        <taxon>Bacillota</taxon>
        <taxon>Bacilli</taxon>
        <taxon>Bacillales</taxon>
        <taxon>Bacillaceae</taxon>
        <taxon>Lysinibacillus</taxon>
    </lineage>
</organism>
<accession>A0A2M9QA10</accession>
<proteinExistence type="predicted"/>
<dbReference type="EMBL" id="PHQY01000322">
    <property type="protein sequence ID" value="PJO44899.1"/>
    <property type="molecule type" value="Genomic_DNA"/>
</dbReference>
<comment type="caution">
    <text evidence="1">The sequence shown here is derived from an EMBL/GenBank/DDBJ whole genome shotgun (WGS) entry which is preliminary data.</text>
</comment>
<gene>
    <name evidence="1" type="ORF">CWD94_04220</name>
</gene>
<evidence type="ECO:0000313" key="1">
    <source>
        <dbReference type="EMBL" id="PJO44899.1"/>
    </source>
</evidence>